<dbReference type="InterPro" id="IPR017768">
    <property type="entry name" value="AcpA"/>
</dbReference>
<evidence type="ECO:0000313" key="6">
    <source>
        <dbReference type="Proteomes" id="UP001381174"/>
    </source>
</evidence>
<feature type="region of interest" description="Disordered" evidence="4">
    <location>
        <begin position="545"/>
        <end position="565"/>
    </location>
</feature>
<evidence type="ECO:0000256" key="3">
    <source>
        <dbReference type="ARBA" id="ARBA00022801"/>
    </source>
</evidence>
<dbReference type="NCBIfam" id="TIGR03397">
    <property type="entry name" value="acid_phos_Burk"/>
    <property type="match status" value="1"/>
</dbReference>
<dbReference type="InterPro" id="IPR017850">
    <property type="entry name" value="Alkaline_phosphatase_core_sf"/>
</dbReference>
<evidence type="ECO:0000256" key="1">
    <source>
        <dbReference type="ARBA" id="ARBA00009717"/>
    </source>
</evidence>
<evidence type="ECO:0000256" key="4">
    <source>
        <dbReference type="SAM" id="MobiDB-lite"/>
    </source>
</evidence>
<gene>
    <name evidence="5" type="primary">acpA</name>
    <name evidence="5" type="ORF">WAT24_01590</name>
</gene>
<dbReference type="InterPro" id="IPR006311">
    <property type="entry name" value="TAT_signal"/>
</dbReference>
<dbReference type="Pfam" id="PF04185">
    <property type="entry name" value="Phosphoesterase"/>
    <property type="match status" value="1"/>
</dbReference>
<keyword evidence="3" id="KW-0378">Hydrolase</keyword>
<keyword evidence="6" id="KW-1185">Reference proteome</keyword>
<feature type="compositionally biased region" description="Pro residues" evidence="4">
    <location>
        <begin position="1"/>
        <end position="10"/>
    </location>
</feature>
<dbReference type="Proteomes" id="UP001381174">
    <property type="component" value="Unassembled WGS sequence"/>
</dbReference>
<dbReference type="PANTHER" id="PTHR31956">
    <property type="entry name" value="NON-SPECIFIC PHOSPHOLIPASE C4-RELATED"/>
    <property type="match status" value="1"/>
</dbReference>
<protein>
    <recommendedName>
        <fullName evidence="2">phospholipase C</fullName>
        <ecNumber evidence="2">3.1.4.3</ecNumber>
    </recommendedName>
</protein>
<evidence type="ECO:0000313" key="5">
    <source>
        <dbReference type="EMBL" id="MEI7035443.1"/>
    </source>
</evidence>
<evidence type="ECO:0000256" key="2">
    <source>
        <dbReference type="ARBA" id="ARBA00012018"/>
    </source>
</evidence>
<proteinExistence type="inferred from homology"/>
<dbReference type="PROSITE" id="PS51318">
    <property type="entry name" value="TAT"/>
    <property type="match status" value="1"/>
</dbReference>
<comment type="similarity">
    <text evidence="1">Belongs to the bacterial phospholipase C family.</text>
</comment>
<dbReference type="EC" id="3.1.4.3" evidence="2"/>
<organism evidence="5 6">
    <name type="scientific">Fulvimonas yonginensis</name>
    <dbReference type="NCBI Taxonomy" id="1495200"/>
    <lineage>
        <taxon>Bacteria</taxon>
        <taxon>Pseudomonadati</taxon>
        <taxon>Pseudomonadota</taxon>
        <taxon>Gammaproteobacteria</taxon>
        <taxon>Lysobacterales</taxon>
        <taxon>Rhodanobacteraceae</taxon>
        <taxon>Fulvimonas</taxon>
    </lineage>
</organism>
<name>A0ABU8J7D9_9GAMM</name>
<feature type="region of interest" description="Disordered" evidence="4">
    <location>
        <begin position="1"/>
        <end position="20"/>
    </location>
</feature>
<accession>A0ABU8J7D9</accession>
<comment type="caution">
    <text evidence="5">The sequence shown here is derived from an EMBL/GenBank/DDBJ whole genome shotgun (WGS) entry which is preliminary data.</text>
</comment>
<dbReference type="EMBL" id="JBBBNY010000001">
    <property type="protein sequence ID" value="MEI7035443.1"/>
    <property type="molecule type" value="Genomic_DNA"/>
</dbReference>
<dbReference type="Gene3D" id="3.40.720.10">
    <property type="entry name" value="Alkaline Phosphatase, subunit A"/>
    <property type="match status" value="2"/>
</dbReference>
<dbReference type="InterPro" id="IPR007312">
    <property type="entry name" value="Phosphoesterase"/>
</dbReference>
<feature type="region of interest" description="Disordered" evidence="4">
    <location>
        <begin position="309"/>
        <end position="335"/>
    </location>
</feature>
<dbReference type="CDD" id="cd16013">
    <property type="entry name" value="AcpA"/>
    <property type="match status" value="1"/>
</dbReference>
<feature type="compositionally biased region" description="Basic and acidic residues" evidence="4">
    <location>
        <begin position="315"/>
        <end position="324"/>
    </location>
</feature>
<dbReference type="PANTHER" id="PTHR31956:SF1">
    <property type="entry name" value="NON-SPECIFIC PHOSPHOLIPASE C1"/>
    <property type="match status" value="1"/>
</dbReference>
<dbReference type="RefSeq" id="WP_336806054.1">
    <property type="nucleotide sequence ID" value="NZ_JBBBNY010000001.1"/>
</dbReference>
<reference evidence="5 6" key="1">
    <citation type="journal article" date="2014" name="Int. J. Syst. Evol. Microbiol.">
        <title>Fulvimonas yonginensis sp. nov., isolated from greenhouse soil, and emended description of the genus Fulvimonas.</title>
        <authorList>
            <person name="Ahn J.H."/>
            <person name="Kim S.J."/>
            <person name="Weon H.Y."/>
            <person name="Hong S.B."/>
            <person name="Seok S.J."/>
            <person name="Kwon S.W."/>
        </authorList>
    </citation>
    <scope>NUCLEOTIDE SEQUENCE [LARGE SCALE GENOMIC DNA]</scope>
    <source>
        <strain evidence="5 6">KACC 16952</strain>
    </source>
</reference>
<sequence length="565" mass="61441">MPDQPLPPDLPADDQPADPQRRRLLGGLAAAGAGLALGGATADAVHAAPEPPAPAATALDALLRKHVQRVVVIYAENRSFNNLFGDFPGVAEPLSGLRPERYLQRDRDGSVLKQLPPVWHGVAPHEQVVNHRRYVVREQDITGLPNAPWALRTGEGEPLPQGVVTRDLWHRFYENQLQINGGRNDGFVAWGDSGALVMGYYGDNAANLRLWQLARQYTLCDRFFMGAFGGSFLNHQYLIAAQPPYYPHADVSPARFNIAQTVSGKATDIRLKLAPDSPKSAMQGWPKTAAPSSLTPDFWAVNTMAPAYAPSFSQDPRDPTRADPDSPNTLPPQKHATIGDLLSEAGIDWAWYAGGWQAALEGQGEGDQREFPQRPNFQPHHQPFNYFAAYAPGTDARARHLRDAGVGETAATNHFLAAVEQDRLPTVAFYKPQGDLNMHAGYSDVDAGDRHIMAVVEALQKSPAWPGLLVIITVDENGGWWDHVAPPKGDRWGPGSRVPAIIVSPHAKKGHVDHTTYDTGSIARFLTRRFGLRKLPGLTLREEAMRAAGGPPPGDLTAALDFSGA</sequence>
<dbReference type="SUPFAM" id="SSF53649">
    <property type="entry name" value="Alkaline phosphatase-like"/>
    <property type="match status" value="1"/>
</dbReference>